<evidence type="ECO:0000313" key="1">
    <source>
        <dbReference type="EMBL" id="JAD16450.1"/>
    </source>
</evidence>
<dbReference type="AlphaFoldDB" id="A0A0A9S7Q3"/>
<proteinExistence type="predicted"/>
<dbReference type="PROSITE" id="PS51257">
    <property type="entry name" value="PROKAR_LIPOPROTEIN"/>
    <property type="match status" value="1"/>
</dbReference>
<accession>A0A0A9S7Q3</accession>
<sequence length="20" mass="2256">MMIPYLKCFLFTSTSSLIGC</sequence>
<reference evidence="1" key="1">
    <citation type="submission" date="2014-09" db="EMBL/GenBank/DDBJ databases">
        <authorList>
            <person name="Magalhaes I.L.F."/>
            <person name="Oliveira U."/>
            <person name="Santos F.R."/>
            <person name="Vidigal T.H.D.A."/>
            <person name="Brescovit A.D."/>
            <person name="Santos A.J."/>
        </authorList>
    </citation>
    <scope>NUCLEOTIDE SEQUENCE</scope>
    <source>
        <tissue evidence="1">Shoot tissue taken approximately 20 cm above the soil surface</tissue>
    </source>
</reference>
<name>A0A0A9S7Q3_ARUDO</name>
<organism evidence="1">
    <name type="scientific">Arundo donax</name>
    <name type="common">Giant reed</name>
    <name type="synonym">Donax arundinaceus</name>
    <dbReference type="NCBI Taxonomy" id="35708"/>
    <lineage>
        <taxon>Eukaryota</taxon>
        <taxon>Viridiplantae</taxon>
        <taxon>Streptophyta</taxon>
        <taxon>Embryophyta</taxon>
        <taxon>Tracheophyta</taxon>
        <taxon>Spermatophyta</taxon>
        <taxon>Magnoliopsida</taxon>
        <taxon>Liliopsida</taxon>
        <taxon>Poales</taxon>
        <taxon>Poaceae</taxon>
        <taxon>PACMAD clade</taxon>
        <taxon>Arundinoideae</taxon>
        <taxon>Arundineae</taxon>
        <taxon>Arundo</taxon>
    </lineage>
</organism>
<dbReference type="EMBL" id="GBRH01281445">
    <property type="protein sequence ID" value="JAD16450.1"/>
    <property type="molecule type" value="Transcribed_RNA"/>
</dbReference>
<reference evidence="1" key="2">
    <citation type="journal article" date="2015" name="Data Brief">
        <title>Shoot transcriptome of the giant reed, Arundo donax.</title>
        <authorList>
            <person name="Barrero R.A."/>
            <person name="Guerrero F.D."/>
            <person name="Moolhuijzen P."/>
            <person name="Goolsby J.A."/>
            <person name="Tidwell J."/>
            <person name="Bellgard S.E."/>
            <person name="Bellgard M.I."/>
        </authorList>
    </citation>
    <scope>NUCLEOTIDE SEQUENCE</scope>
    <source>
        <tissue evidence="1">Shoot tissue taken approximately 20 cm above the soil surface</tissue>
    </source>
</reference>
<protein>
    <submittedName>
        <fullName evidence="1">Uncharacterized protein</fullName>
    </submittedName>
</protein>